<name>A0A381RGB7_9ZZZZ</name>
<dbReference type="CDD" id="cd00198">
    <property type="entry name" value="vWFA"/>
    <property type="match status" value="1"/>
</dbReference>
<evidence type="ECO:0000313" key="2">
    <source>
        <dbReference type="EMBL" id="SUZ90780.1"/>
    </source>
</evidence>
<evidence type="ECO:0000259" key="1">
    <source>
        <dbReference type="Pfam" id="PF01882"/>
    </source>
</evidence>
<accession>A0A381RGB7</accession>
<gene>
    <name evidence="2" type="ORF">METZ01_LOCUS43634</name>
</gene>
<sequence length="300" mass="34857">MAAITDKRKYLQPETVAMLNSMALRARLVVEGYIIGQHRSPYHGFSVEFAEHRAYGPGDEIRHIDWKLYGKTDRLYVKRYEEETNLRAHLILDTSRSMLYSSGSVSKLNYANSLVAALSYLMINQQDAAGLVRFSKKIDSFIPPKSKSSHLNAILTQLDDENAGNDTKIEPVLHEMAERINKRGLVILISDLFDDPEEIMNGLKHFRHKKQEVIVFHILDRKEFEFDFNTRTKFLDMETGEEITTEPWHIRSSYTNLVSSLQDYYQKECRNKLIDYIPIFTDQNLDLGLTEYLNKRKKLG</sequence>
<dbReference type="InterPro" id="IPR036465">
    <property type="entry name" value="vWFA_dom_sf"/>
</dbReference>
<dbReference type="PANTHER" id="PTHR33608">
    <property type="entry name" value="BLL2464 PROTEIN"/>
    <property type="match status" value="1"/>
</dbReference>
<dbReference type="AlphaFoldDB" id="A0A381RGB7"/>
<dbReference type="Gene3D" id="3.40.50.410">
    <property type="entry name" value="von Willebrand factor, type A domain"/>
    <property type="match status" value="1"/>
</dbReference>
<dbReference type="PANTHER" id="PTHR33608:SF7">
    <property type="entry name" value="DUF58 DOMAIN-CONTAINING PROTEIN"/>
    <property type="match status" value="1"/>
</dbReference>
<dbReference type="SUPFAM" id="SSF53300">
    <property type="entry name" value="vWA-like"/>
    <property type="match status" value="1"/>
</dbReference>
<reference evidence="2" key="1">
    <citation type="submission" date="2018-05" db="EMBL/GenBank/DDBJ databases">
        <authorList>
            <person name="Lanie J.A."/>
            <person name="Ng W.-L."/>
            <person name="Kazmierczak K.M."/>
            <person name="Andrzejewski T.M."/>
            <person name="Davidsen T.M."/>
            <person name="Wayne K.J."/>
            <person name="Tettelin H."/>
            <person name="Glass J.I."/>
            <person name="Rusch D."/>
            <person name="Podicherti R."/>
            <person name="Tsui H.-C.T."/>
            <person name="Winkler M.E."/>
        </authorList>
    </citation>
    <scope>NUCLEOTIDE SEQUENCE</scope>
</reference>
<feature type="domain" description="DUF58" evidence="1">
    <location>
        <begin position="51"/>
        <end position="257"/>
    </location>
</feature>
<dbReference type="EMBL" id="UINC01001922">
    <property type="protein sequence ID" value="SUZ90780.1"/>
    <property type="molecule type" value="Genomic_DNA"/>
</dbReference>
<protein>
    <recommendedName>
        <fullName evidence="1">DUF58 domain-containing protein</fullName>
    </recommendedName>
</protein>
<proteinExistence type="predicted"/>
<dbReference type="InterPro" id="IPR002881">
    <property type="entry name" value="DUF58"/>
</dbReference>
<dbReference type="Pfam" id="PF01882">
    <property type="entry name" value="DUF58"/>
    <property type="match status" value="1"/>
</dbReference>
<organism evidence="2">
    <name type="scientific">marine metagenome</name>
    <dbReference type="NCBI Taxonomy" id="408172"/>
    <lineage>
        <taxon>unclassified sequences</taxon>
        <taxon>metagenomes</taxon>
        <taxon>ecological metagenomes</taxon>
    </lineage>
</organism>